<dbReference type="KEGG" id="hli:HLI_09870"/>
<evidence type="ECO:0000313" key="1">
    <source>
        <dbReference type="EMBL" id="QAS54609.1"/>
    </source>
</evidence>
<proteinExistence type="predicted"/>
<organism evidence="1 2">
    <name type="scientific">Halobacillus litoralis</name>
    <dbReference type="NCBI Taxonomy" id="45668"/>
    <lineage>
        <taxon>Bacteria</taxon>
        <taxon>Bacillati</taxon>
        <taxon>Bacillota</taxon>
        <taxon>Bacilli</taxon>
        <taxon>Bacillales</taxon>
        <taxon>Bacillaceae</taxon>
        <taxon>Halobacillus</taxon>
    </lineage>
</organism>
<reference evidence="1 2" key="1">
    <citation type="submission" date="2018-01" db="EMBL/GenBank/DDBJ databases">
        <title>The whole genome sequencing and assembly of Halobacillus litoralis ERB031 strain.</title>
        <authorList>
            <person name="Lee S.-J."/>
            <person name="Park M.-K."/>
            <person name="Kim J.-Y."/>
            <person name="Lee Y.-J."/>
            <person name="Yi H."/>
            <person name="Bahn Y.-S."/>
            <person name="Kim J.F."/>
            <person name="Lee D.-W."/>
        </authorList>
    </citation>
    <scope>NUCLEOTIDE SEQUENCE [LARGE SCALE GENOMIC DNA]</scope>
    <source>
        <strain evidence="1 2">ERB 031</strain>
    </source>
</reference>
<gene>
    <name evidence="1" type="ORF">HLI_09870</name>
</gene>
<dbReference type="Proteomes" id="UP000287756">
    <property type="component" value="Chromosome"/>
</dbReference>
<dbReference type="InterPro" id="IPR010315">
    <property type="entry name" value="DUF915_hydro-like"/>
</dbReference>
<name>A0A410MIQ0_9BACI</name>
<dbReference type="InterPro" id="IPR029058">
    <property type="entry name" value="AB_hydrolase_fold"/>
</dbReference>
<evidence type="ECO:0008006" key="3">
    <source>
        <dbReference type="Google" id="ProtNLM"/>
    </source>
</evidence>
<dbReference type="OrthoDB" id="503948at2"/>
<dbReference type="EMBL" id="CP026118">
    <property type="protein sequence ID" value="QAS54609.1"/>
    <property type="molecule type" value="Genomic_DNA"/>
</dbReference>
<dbReference type="SUPFAM" id="SSF53474">
    <property type="entry name" value="alpha/beta-Hydrolases"/>
    <property type="match status" value="1"/>
</dbReference>
<dbReference type="AlphaFoldDB" id="A0A410MIQ0"/>
<evidence type="ECO:0000313" key="2">
    <source>
        <dbReference type="Proteomes" id="UP000287756"/>
    </source>
</evidence>
<dbReference type="Gene3D" id="3.40.50.1820">
    <property type="entry name" value="alpha/beta hydrolase"/>
    <property type="match status" value="1"/>
</dbReference>
<accession>A0A410MIQ0</accession>
<dbReference type="Pfam" id="PF06028">
    <property type="entry name" value="DUF915"/>
    <property type="match status" value="1"/>
</dbReference>
<sequence>MKWLSLLVGSILIGLIFFMINSKSSSSEPIDKEEMTPTLFIHGYKGGPRSFQTMIDRMQSLEWGKKQMVIYVASDGDLTIQGGIQQSRTPFIQVLFENNRASINSQTHWLEGIMQRLKYDYEIQQVNIIGHSMGGLISANYLLNAQEFTAPKVEKLAVIASPFKGISKEGYFKSNYGEATTDLQPKSEALVQMIEKKNQFPPHVDVLAIAGIINKEAPEQLHWDGLVHASSVKGLQDIVPFGQYQEEMVYNKQASHSGLHELAEVDLLLGKFLWEQQN</sequence>
<protein>
    <recommendedName>
        <fullName evidence="3">Alpha/beta hydrolase</fullName>
    </recommendedName>
</protein>